<feature type="transmembrane region" description="Helical" evidence="1">
    <location>
        <begin position="109"/>
        <end position="128"/>
    </location>
</feature>
<evidence type="ECO:0000256" key="1">
    <source>
        <dbReference type="SAM" id="Phobius"/>
    </source>
</evidence>
<keyword evidence="1" id="KW-0812">Transmembrane</keyword>
<protein>
    <submittedName>
        <fullName evidence="2">ABC transporter permease</fullName>
    </submittedName>
</protein>
<keyword evidence="1" id="KW-0472">Membrane</keyword>
<feature type="transmembrane region" description="Helical" evidence="1">
    <location>
        <begin position="69"/>
        <end position="89"/>
    </location>
</feature>
<feature type="transmembrane region" description="Helical" evidence="1">
    <location>
        <begin position="140"/>
        <end position="161"/>
    </location>
</feature>
<accession>A0ABQ3W5C6</accession>
<sequence>MYISKLKRFFQKNASSLLYGLLAFCLPALIFAGYFISKKGNVLTVDLGQQYVDFLAYYQQKLLHDPSKLIYSFASGLGGSMLGTDSYYLLSPFNLLLLLFPQKLLPQGILLVISCKIGAIGLSAYWVWKQKYHLAREYLLAASLAFALCGFVVANNLNLMWLDSLVLLPWLTRAIDRLLAGQKHHLVLVTFLLWLTNFYTGYMALLFGLLYFLTQLTLSLEKKSRVWAYLKSSFFGSCLAAVSLWPTFLELLAGKTDADISWKLNFQFPPYQLIAKLIDGAYSFNEMSDGLPNIFISSCFALLALLFIFNPRFSKREKLSKGLLLSFLLLSLSFTPLVLLWHLGQFPVWYPARFSFLVSFYALDLALDNLTRQQAFNLKQKLLAAVLGAGVSLYLAINPDKLEFVQQQGQISTGLFILAALLFIVFIYGHHYLASHYALLLVVSEVTVNLIFSLNAISYQENSNYSKFAVNVNQATSYLAKTDPTLYRTEKSFSRSDDDPFTGNYYGITTFNSISNSSTSKLLSSLGYVHNSNSYTNQGGTLLTDAFLGIKYYLEPNYSYDNVSAASRMPYDNLNHRADLNSYYPSKQFPQLSVLTNRQALPLVFASQSQQTKVKFAANNPVLNQQRLWQSLGLSGKLFSQVKSAVKLTNLKVSQTNPLVFKKINTAKAATVTFSFTPQDNDSYYLQLPNGFNFKSASLSVNDIFFDYESRDDQIRLVNVASQRKKTIVKVTFTLTNSTLDLTGLRFWHFDNSLFKAGIKRLKRPSLKLSQSGLKIKSQSFKSQKRLWITTIPYSKNWLVFDNGKLVKSSKYAQSLLAFQLGSGKHRLTLVYLPVSLLVGSLISLLTLAVYLILKKKQLV</sequence>
<dbReference type="PANTHER" id="PTHR38454:SF1">
    <property type="entry name" value="INTEGRAL MEMBRANE PROTEIN"/>
    <property type="match status" value="1"/>
</dbReference>
<feature type="transmembrane region" description="Helical" evidence="1">
    <location>
        <begin position="16"/>
        <end position="36"/>
    </location>
</feature>
<organism evidence="2 3">
    <name type="scientific">Lactobacillus nasalidis</name>
    <dbReference type="NCBI Taxonomy" id="2797258"/>
    <lineage>
        <taxon>Bacteria</taxon>
        <taxon>Bacillati</taxon>
        <taxon>Bacillota</taxon>
        <taxon>Bacilli</taxon>
        <taxon>Lactobacillales</taxon>
        <taxon>Lactobacillaceae</taxon>
        <taxon>Lactobacillus</taxon>
    </lineage>
</organism>
<comment type="caution">
    <text evidence="2">The sequence shown here is derived from an EMBL/GenBank/DDBJ whole genome shotgun (WGS) entry which is preliminary data.</text>
</comment>
<feature type="transmembrane region" description="Helical" evidence="1">
    <location>
        <begin position="322"/>
        <end position="344"/>
    </location>
</feature>
<dbReference type="PANTHER" id="PTHR38454">
    <property type="entry name" value="INTEGRAL MEMBRANE PROTEIN-RELATED"/>
    <property type="match status" value="1"/>
</dbReference>
<dbReference type="Pfam" id="PF09586">
    <property type="entry name" value="YfhO"/>
    <property type="match status" value="1"/>
</dbReference>
<proteinExistence type="predicted"/>
<gene>
    <name evidence="2" type="ORF">lacNasYZ03_03830</name>
</gene>
<evidence type="ECO:0000313" key="2">
    <source>
        <dbReference type="EMBL" id="GHW00696.1"/>
    </source>
</evidence>
<keyword evidence="3" id="KW-1185">Reference proteome</keyword>
<feature type="transmembrane region" description="Helical" evidence="1">
    <location>
        <begin position="382"/>
        <end position="399"/>
    </location>
</feature>
<evidence type="ECO:0000313" key="3">
    <source>
        <dbReference type="Proteomes" id="UP000616547"/>
    </source>
</evidence>
<feature type="transmembrane region" description="Helical" evidence="1">
    <location>
        <begin position="411"/>
        <end position="430"/>
    </location>
</feature>
<name>A0ABQ3W5C6_9LACO</name>
<dbReference type="InterPro" id="IPR018580">
    <property type="entry name" value="Uncharacterised_YfhO"/>
</dbReference>
<keyword evidence="1" id="KW-1133">Transmembrane helix</keyword>
<feature type="transmembrane region" description="Helical" evidence="1">
    <location>
        <begin position="830"/>
        <end position="854"/>
    </location>
</feature>
<feature type="transmembrane region" description="Helical" evidence="1">
    <location>
        <begin position="290"/>
        <end position="310"/>
    </location>
</feature>
<reference evidence="3" key="1">
    <citation type="submission" date="2021-01" db="EMBL/GenBank/DDBJ databases">
        <title>Draft genome sequence of Nasalis larvatus strain YZ03.</title>
        <authorList>
            <person name="Suzuki-Hashido N."/>
            <person name="Tsuchida S."/>
            <person name="Hayakawa T."/>
        </authorList>
    </citation>
    <scope>NUCLEOTIDE SEQUENCE [LARGE SCALE GENOMIC DNA]</scope>
    <source>
        <strain evidence="3">YZ03</strain>
    </source>
</reference>
<dbReference type="EMBL" id="BOCI01000117">
    <property type="protein sequence ID" value="GHW00696.1"/>
    <property type="molecule type" value="Genomic_DNA"/>
</dbReference>
<feature type="transmembrane region" description="Helical" evidence="1">
    <location>
        <begin position="226"/>
        <end position="245"/>
    </location>
</feature>
<dbReference type="Proteomes" id="UP000616547">
    <property type="component" value="Unassembled WGS sequence"/>
</dbReference>
<dbReference type="RefSeq" id="WP_201335916.1">
    <property type="nucleotide sequence ID" value="NZ_BOCI01000117.1"/>
</dbReference>
<feature type="transmembrane region" description="Helical" evidence="1">
    <location>
        <begin position="191"/>
        <end position="214"/>
    </location>
</feature>